<reference evidence="3" key="1">
    <citation type="submission" date="2021-01" db="EMBL/GenBank/DDBJ databases">
        <authorList>
            <person name="Corre E."/>
            <person name="Pelletier E."/>
            <person name="Niang G."/>
            <person name="Scheremetjew M."/>
            <person name="Finn R."/>
            <person name="Kale V."/>
            <person name="Holt S."/>
            <person name="Cochrane G."/>
            <person name="Meng A."/>
            <person name="Brown T."/>
            <person name="Cohen L."/>
        </authorList>
    </citation>
    <scope>NUCLEOTIDE SEQUENCE</scope>
    <source>
        <strain evidence="3">CCMP622</strain>
    </source>
</reference>
<feature type="transmembrane region" description="Helical" evidence="2">
    <location>
        <begin position="74"/>
        <end position="97"/>
    </location>
</feature>
<proteinExistence type="predicted"/>
<dbReference type="EMBL" id="HBHP01003164">
    <property type="protein sequence ID" value="CAD9747864.1"/>
    <property type="molecule type" value="Transcribed_RNA"/>
</dbReference>
<sequence>MCLFPSAAAPLNIVSPTCRFWRKALIGVLAVHLVIILLDFICFSWWDAILDILAFSIGYCAIREEDQYEISRLLCYVMFLIFDFVFAGVKCCLFFAGVAGAPSGDKKNWQYYCYVVLVAGSTAFYLIGSMVAYRLYKSLKEHVEGNGVAQPIDASNPGYGGRGYHPVANDDPASLPPRDDGFKPFDGQGHTLGRSGGGGRTTTQAQPRAQAQATSTQRTQMDARRQAAIDRLERKARSTNNAPSS</sequence>
<feature type="transmembrane region" description="Helical" evidence="2">
    <location>
        <begin position="109"/>
        <end position="133"/>
    </location>
</feature>
<feature type="region of interest" description="Disordered" evidence="1">
    <location>
        <begin position="159"/>
        <end position="245"/>
    </location>
</feature>
<gene>
    <name evidence="3" type="ORF">LSP00402_LOCUS1987</name>
</gene>
<protein>
    <submittedName>
        <fullName evidence="3">Uncharacterized protein</fullName>
    </submittedName>
</protein>
<name>A0A7S2X887_9EUKA</name>
<evidence type="ECO:0000313" key="3">
    <source>
        <dbReference type="EMBL" id="CAD9747864.1"/>
    </source>
</evidence>
<keyword evidence="2" id="KW-0472">Membrane</keyword>
<organism evidence="3">
    <name type="scientific">Lotharella oceanica</name>
    <dbReference type="NCBI Taxonomy" id="641309"/>
    <lineage>
        <taxon>Eukaryota</taxon>
        <taxon>Sar</taxon>
        <taxon>Rhizaria</taxon>
        <taxon>Cercozoa</taxon>
        <taxon>Chlorarachniophyceae</taxon>
        <taxon>Lotharella</taxon>
    </lineage>
</organism>
<keyword evidence="2" id="KW-0812">Transmembrane</keyword>
<feature type="compositionally biased region" description="Low complexity" evidence="1">
    <location>
        <begin position="201"/>
        <end position="220"/>
    </location>
</feature>
<dbReference type="AlphaFoldDB" id="A0A7S2X887"/>
<evidence type="ECO:0000256" key="2">
    <source>
        <dbReference type="SAM" id="Phobius"/>
    </source>
</evidence>
<evidence type="ECO:0000256" key="1">
    <source>
        <dbReference type="SAM" id="MobiDB-lite"/>
    </source>
</evidence>
<feature type="transmembrane region" description="Helical" evidence="2">
    <location>
        <begin position="20"/>
        <end position="38"/>
    </location>
</feature>
<feature type="compositionally biased region" description="Basic and acidic residues" evidence="1">
    <location>
        <begin position="221"/>
        <end position="236"/>
    </location>
</feature>
<keyword evidence="2" id="KW-1133">Transmembrane helix</keyword>
<accession>A0A7S2X887</accession>